<name>A0A075X0R6_9BACT</name>
<proteinExistence type="inferred from homology"/>
<keyword evidence="5 6" id="KW-0067">ATP-binding</keyword>
<comment type="similarity">
    <text evidence="6">Belongs to the formate--tetrahydrofolate ligase family.</text>
</comment>
<dbReference type="STRING" id="289377.HL41_07660"/>
<evidence type="ECO:0000256" key="2">
    <source>
        <dbReference type="ARBA" id="ARBA00022563"/>
    </source>
</evidence>
<dbReference type="RefSeq" id="WP_038060485.1">
    <property type="nucleotide sequence ID" value="NZ_CP008796.1"/>
</dbReference>
<dbReference type="Gene3D" id="3.10.410.10">
    <property type="entry name" value="Formyltetrahydrofolate synthetase, domain 3"/>
    <property type="match status" value="1"/>
</dbReference>
<dbReference type="CDD" id="cd00477">
    <property type="entry name" value="FTHFS"/>
    <property type="match status" value="1"/>
</dbReference>
<dbReference type="InterPro" id="IPR027417">
    <property type="entry name" value="P-loop_NTPase"/>
</dbReference>
<dbReference type="OrthoDB" id="9761733at2"/>
<evidence type="ECO:0000256" key="5">
    <source>
        <dbReference type="ARBA" id="ARBA00022840"/>
    </source>
</evidence>
<dbReference type="NCBIfam" id="NF010032">
    <property type="entry name" value="PRK13507.1"/>
    <property type="match status" value="1"/>
</dbReference>
<dbReference type="HOGENOM" id="CLU_003601_3_3_0"/>
<dbReference type="Proteomes" id="UP000028481">
    <property type="component" value="Chromosome"/>
</dbReference>
<feature type="binding site" evidence="6">
    <location>
        <begin position="76"/>
        <end position="83"/>
    </location>
    <ligand>
        <name>ATP</name>
        <dbReference type="ChEBI" id="CHEBI:30616"/>
    </ligand>
</feature>
<comment type="catalytic activity">
    <reaction evidence="6">
        <text>(6S)-5,6,7,8-tetrahydrofolate + formate + ATP = (6R)-10-formyltetrahydrofolate + ADP + phosphate</text>
        <dbReference type="Rhea" id="RHEA:20221"/>
        <dbReference type="ChEBI" id="CHEBI:15740"/>
        <dbReference type="ChEBI" id="CHEBI:30616"/>
        <dbReference type="ChEBI" id="CHEBI:43474"/>
        <dbReference type="ChEBI" id="CHEBI:57453"/>
        <dbReference type="ChEBI" id="CHEBI:195366"/>
        <dbReference type="ChEBI" id="CHEBI:456216"/>
        <dbReference type="EC" id="6.3.4.3"/>
    </reaction>
</comment>
<dbReference type="GO" id="GO:0035999">
    <property type="term" value="P:tetrahydrofolate interconversion"/>
    <property type="evidence" value="ECO:0007669"/>
    <property type="project" value="UniProtKB-UniRule"/>
</dbReference>
<evidence type="ECO:0000256" key="6">
    <source>
        <dbReference type="HAMAP-Rule" id="MF_01543"/>
    </source>
</evidence>
<keyword evidence="4 6" id="KW-0547">Nucleotide-binding</keyword>
<keyword evidence="3 6" id="KW-0436">Ligase</keyword>
<dbReference type="GO" id="GO:0005524">
    <property type="term" value="F:ATP binding"/>
    <property type="evidence" value="ECO:0007669"/>
    <property type="project" value="UniProtKB-UniRule"/>
</dbReference>
<dbReference type="InterPro" id="IPR000559">
    <property type="entry name" value="Formate_THF_ligase"/>
</dbReference>
<dbReference type="EMBL" id="CP008796">
    <property type="protein sequence ID" value="AIH04562.1"/>
    <property type="molecule type" value="Genomic_DNA"/>
</dbReference>
<reference evidence="7 8" key="1">
    <citation type="journal article" date="2015" name="Genome Announc.">
        <title>Genome Sequence of a Sulfate-Reducing Thermophilic Bacterium, Thermodesulfobacterium commune DSM 2178T (Phylum Thermodesulfobacteria).</title>
        <authorList>
            <person name="Bhatnagar S."/>
            <person name="Badger J.H."/>
            <person name="Madupu R."/>
            <person name="Khouri H.M."/>
            <person name="O'Connor E.M."/>
            <person name="Robb F.T."/>
            <person name="Ward N.L."/>
            <person name="Eisen J.A."/>
        </authorList>
    </citation>
    <scope>NUCLEOTIDE SEQUENCE [LARGE SCALE GENOMIC DNA]</scope>
    <source>
        <strain evidence="7 8">DSM 2178</strain>
    </source>
</reference>
<evidence type="ECO:0000256" key="4">
    <source>
        <dbReference type="ARBA" id="ARBA00022741"/>
    </source>
</evidence>
<gene>
    <name evidence="6" type="primary">fhs</name>
    <name evidence="7" type="ORF">HL41_07660</name>
</gene>
<sequence length="588" mass="65005">MKKNLDPTKLSPWEIAYQAEKNLKKVFELAEEIELLSEELIPYGYYLAKVDYLKVIQRLKTKTYGKYIDVTAIVPTPFGEGKTTTTIGLIQGLAKKGKRVSGAIRQPSSGPTFNLKGGGTGGGLSQVLPLDKIVLGLTGDINAVMNAHNLAMVALTSRLHHEETYTDEELLKIGIKRLNIDPKRVEFPWLIDFCAQALRKVLIGLGEKKNGVLMESKFWIAPASELMAILSIAKDLQDLRERVGKIVVAYDKRGNPITTEDLEVAGAMTAWLVEALNPTLAQTIEGQPVFIHTGPFANIALGQSSIIADYLGLKLSEYHVTESGFGAEIGYEKFWNIKCRLSGLIPQAVVLVTTLRALKYHGGAPLPRKNQLLPSEYQSLRPDLVEKGCELLAHCIEIIQRSGINPVVCINQFIHDFKEEIEVVKRFCEALGVTAVCSNHWLKGGEGAVELAEAVIEACEKPNSFNFLYDTKEPLKAKIEKIAKEIYGAKEVCFTPLAKEKLEQLEKEDLTEFFVCMAKTSLSLSDNPDLRGVPKDWVFNVRDIMVFRGAKLVVPVAGEINLMPGTVSNPAFRKIDVDLKTGKIIGLE</sequence>
<comment type="pathway">
    <text evidence="1 6">One-carbon metabolism; tetrahydrofolate interconversion.</text>
</comment>
<dbReference type="InterPro" id="IPR020628">
    <property type="entry name" value="Formate_THF_ligase_CS"/>
</dbReference>
<keyword evidence="8" id="KW-1185">Reference proteome</keyword>
<evidence type="ECO:0000313" key="7">
    <source>
        <dbReference type="EMBL" id="AIH04562.1"/>
    </source>
</evidence>
<dbReference type="PROSITE" id="PS00721">
    <property type="entry name" value="FTHFS_1"/>
    <property type="match status" value="1"/>
</dbReference>
<dbReference type="Gene3D" id="3.40.50.300">
    <property type="entry name" value="P-loop containing nucleotide triphosphate hydrolases"/>
    <property type="match status" value="1"/>
</dbReference>
<keyword evidence="2 6" id="KW-0554">One-carbon metabolism</keyword>
<dbReference type="UniPathway" id="UPA00193"/>
<accession>A0A075X0R6</accession>
<dbReference type="Pfam" id="PF01268">
    <property type="entry name" value="FTHFS"/>
    <property type="match status" value="1"/>
</dbReference>
<dbReference type="GO" id="GO:0004329">
    <property type="term" value="F:formate-tetrahydrofolate ligase activity"/>
    <property type="evidence" value="ECO:0007669"/>
    <property type="project" value="UniProtKB-UniRule"/>
</dbReference>
<dbReference type="PaxDb" id="289377-HL41_07660"/>
<dbReference type="EC" id="6.3.4.3" evidence="6"/>
<protein>
    <recommendedName>
        <fullName evidence="6">Formate--tetrahydrofolate ligase</fullName>
        <ecNumber evidence="6">6.3.4.3</ecNumber>
    </recommendedName>
    <alternativeName>
        <fullName evidence="6">Formyltetrahydrofolate synthetase</fullName>
        <shortName evidence="6">FHS</shortName>
        <shortName evidence="6">FTHFS</shortName>
    </alternativeName>
</protein>
<dbReference type="SUPFAM" id="SSF52540">
    <property type="entry name" value="P-loop containing nucleoside triphosphate hydrolases"/>
    <property type="match status" value="1"/>
</dbReference>
<dbReference type="HAMAP" id="MF_01543">
    <property type="entry name" value="FTHFS"/>
    <property type="match status" value="1"/>
</dbReference>
<evidence type="ECO:0000256" key="3">
    <source>
        <dbReference type="ARBA" id="ARBA00022598"/>
    </source>
</evidence>
<dbReference type="eggNOG" id="COG2759">
    <property type="taxonomic scope" value="Bacteria"/>
</dbReference>
<evidence type="ECO:0000256" key="1">
    <source>
        <dbReference type="ARBA" id="ARBA00004777"/>
    </source>
</evidence>
<dbReference type="KEGG" id="tcm:HL41_07660"/>
<evidence type="ECO:0000313" key="8">
    <source>
        <dbReference type="Proteomes" id="UP000028481"/>
    </source>
</evidence>
<dbReference type="Gene3D" id="3.30.1510.10">
    <property type="entry name" value="Domain 2, N(10)-formyltetrahydrofolate synthetase"/>
    <property type="match status" value="1"/>
</dbReference>
<organism evidence="7 8">
    <name type="scientific">Thermodesulfobacterium commune DSM 2178</name>
    <dbReference type="NCBI Taxonomy" id="289377"/>
    <lineage>
        <taxon>Bacteria</taxon>
        <taxon>Pseudomonadati</taxon>
        <taxon>Thermodesulfobacteriota</taxon>
        <taxon>Thermodesulfobacteria</taxon>
        <taxon>Thermodesulfobacteriales</taxon>
        <taxon>Thermodesulfobacteriaceae</taxon>
        <taxon>Thermodesulfobacterium</taxon>
    </lineage>
</organism>
<dbReference type="AlphaFoldDB" id="A0A075X0R6"/>